<accession>H8I621</accession>
<gene>
    <name evidence="2" type="ordered locus">Mtc_1503</name>
</gene>
<evidence type="ECO:0000256" key="1">
    <source>
        <dbReference type="SAM" id="MobiDB-lite"/>
    </source>
</evidence>
<dbReference type="HOGENOM" id="CLU_3401568_0_0_2"/>
<dbReference type="Proteomes" id="UP000005233">
    <property type="component" value="Chromosome"/>
</dbReference>
<keyword evidence="3" id="KW-1185">Reference proteome</keyword>
<reference evidence="2 3" key="1">
    <citation type="journal article" date="2012" name="J. Bacteriol.">
        <title>Complete genome sequence of a thermophilic methanogen, Methanocella conradii HZ254, isolated from Chinese rice field soil.</title>
        <authorList>
            <person name="Lu Z."/>
            <person name="Lu Y."/>
        </authorList>
    </citation>
    <scope>NUCLEOTIDE SEQUENCE [LARGE SCALE GENOMIC DNA]</scope>
    <source>
        <strain evidence="3">DSM 24694 / JCM 17849 / CGMCC 1.5162 / HZ254</strain>
    </source>
</reference>
<dbReference type="EMBL" id="CP003243">
    <property type="protein sequence ID" value="AFD00255.1"/>
    <property type="molecule type" value="Genomic_DNA"/>
</dbReference>
<dbReference type="KEGG" id="mez:Mtc_1503"/>
<evidence type="ECO:0000313" key="3">
    <source>
        <dbReference type="Proteomes" id="UP000005233"/>
    </source>
</evidence>
<sequence length="30" mass="3689">MDEKSEKPKEGKKRKKKRKPGYNLSLRRSW</sequence>
<feature type="compositionally biased region" description="Basic residues" evidence="1">
    <location>
        <begin position="10"/>
        <end position="20"/>
    </location>
</feature>
<evidence type="ECO:0000313" key="2">
    <source>
        <dbReference type="EMBL" id="AFD00255.1"/>
    </source>
</evidence>
<dbReference type="STRING" id="1041930.Mtc_1503"/>
<protein>
    <submittedName>
        <fullName evidence="2">Uncharacterized protein</fullName>
    </submittedName>
</protein>
<name>H8I621_METCZ</name>
<dbReference type="AlphaFoldDB" id="H8I621"/>
<feature type="region of interest" description="Disordered" evidence="1">
    <location>
        <begin position="1"/>
        <end position="30"/>
    </location>
</feature>
<proteinExistence type="predicted"/>
<organism evidence="2 3">
    <name type="scientific">Methanocella conradii (strain DSM 24694 / JCM 17849 / CGMCC 1.5162 / HZ254)</name>
    <dbReference type="NCBI Taxonomy" id="1041930"/>
    <lineage>
        <taxon>Archaea</taxon>
        <taxon>Methanobacteriati</taxon>
        <taxon>Methanobacteriota</taxon>
        <taxon>Stenosarchaea group</taxon>
        <taxon>Methanomicrobia</taxon>
        <taxon>Methanocellales</taxon>
        <taxon>Methanocellaceae</taxon>
        <taxon>Methanocella</taxon>
    </lineage>
</organism>